<evidence type="ECO:0000256" key="1">
    <source>
        <dbReference type="SAM" id="Phobius"/>
    </source>
</evidence>
<evidence type="ECO:0000313" key="3">
    <source>
        <dbReference type="WBParaSite" id="ACAC_0000344501-mRNA-1"/>
    </source>
</evidence>
<evidence type="ECO:0000313" key="2">
    <source>
        <dbReference type="Proteomes" id="UP000035642"/>
    </source>
</evidence>
<keyword evidence="1" id="KW-0472">Membrane</keyword>
<keyword evidence="1" id="KW-1133">Transmembrane helix</keyword>
<organism evidence="2 3">
    <name type="scientific">Angiostrongylus cantonensis</name>
    <name type="common">Rat lungworm</name>
    <dbReference type="NCBI Taxonomy" id="6313"/>
    <lineage>
        <taxon>Eukaryota</taxon>
        <taxon>Metazoa</taxon>
        <taxon>Ecdysozoa</taxon>
        <taxon>Nematoda</taxon>
        <taxon>Chromadorea</taxon>
        <taxon>Rhabditida</taxon>
        <taxon>Rhabditina</taxon>
        <taxon>Rhabditomorpha</taxon>
        <taxon>Strongyloidea</taxon>
        <taxon>Metastrongylidae</taxon>
        <taxon>Angiostrongylus</taxon>
    </lineage>
</organism>
<dbReference type="WBParaSite" id="ACAC_0000344501-mRNA-1">
    <property type="protein sequence ID" value="ACAC_0000344501-mRNA-1"/>
    <property type="gene ID" value="ACAC_0000344501"/>
</dbReference>
<dbReference type="Proteomes" id="UP000035642">
    <property type="component" value="Unassembled WGS sequence"/>
</dbReference>
<accession>A0A0K0D071</accession>
<reference evidence="3" key="2">
    <citation type="submission" date="2017-02" db="UniProtKB">
        <authorList>
            <consortium name="WormBaseParasite"/>
        </authorList>
    </citation>
    <scope>IDENTIFICATION</scope>
</reference>
<keyword evidence="1" id="KW-0812">Transmembrane</keyword>
<proteinExistence type="predicted"/>
<name>A0A0K0D071_ANGCA</name>
<keyword evidence="2" id="KW-1185">Reference proteome</keyword>
<dbReference type="AlphaFoldDB" id="A0A0K0D071"/>
<sequence length="107" mass="12530">MVVSCPQYDRFGKNSSVVTNYGKASYLCCEWHYFWKYGVSSLLPNYSFRSKSKVANLLTLVWFHRWPKTLLLTKVRLLAIKCFVLGASGIYCWILVLELVLQCWKNH</sequence>
<protein>
    <submittedName>
        <fullName evidence="3">Ovule protein</fullName>
    </submittedName>
</protein>
<reference evidence="2" key="1">
    <citation type="submission" date="2012-09" db="EMBL/GenBank/DDBJ databases">
        <authorList>
            <person name="Martin A.A."/>
        </authorList>
    </citation>
    <scope>NUCLEOTIDE SEQUENCE</scope>
</reference>
<feature type="transmembrane region" description="Helical" evidence="1">
    <location>
        <begin position="78"/>
        <end position="101"/>
    </location>
</feature>